<dbReference type="GO" id="GO:0004930">
    <property type="term" value="F:G protein-coupled receptor activity"/>
    <property type="evidence" value="ECO:0007669"/>
    <property type="project" value="UniProtKB-KW"/>
</dbReference>
<evidence type="ECO:0000256" key="1">
    <source>
        <dbReference type="ARBA" id="ARBA00004651"/>
    </source>
</evidence>
<comment type="similarity">
    <text evidence="9">Belongs to the G-protein coupled receptor 1 family.</text>
</comment>
<protein>
    <submittedName>
        <fullName evidence="12">5-hydroxytryptamine receptor 6</fullName>
    </submittedName>
</protein>
<evidence type="ECO:0000313" key="12">
    <source>
        <dbReference type="EMBL" id="GFS21023.1"/>
    </source>
</evidence>
<feature type="transmembrane region" description="Helical" evidence="10">
    <location>
        <begin position="283"/>
        <end position="304"/>
    </location>
</feature>
<comment type="caution">
    <text evidence="12">The sequence shown here is derived from an EMBL/GenBank/DDBJ whole genome shotgun (WGS) entry which is preliminary data.</text>
</comment>
<keyword evidence="8 9" id="KW-0807">Transducer</keyword>
<feature type="transmembrane region" description="Helical" evidence="10">
    <location>
        <begin position="37"/>
        <end position="57"/>
    </location>
</feature>
<evidence type="ECO:0000256" key="4">
    <source>
        <dbReference type="ARBA" id="ARBA00022989"/>
    </source>
</evidence>
<reference evidence="12 13" key="1">
    <citation type="journal article" date="2021" name="Elife">
        <title>Chloroplast acquisition without the gene transfer in kleptoplastic sea slugs, Plakobranchus ocellatus.</title>
        <authorList>
            <person name="Maeda T."/>
            <person name="Takahashi S."/>
            <person name="Yoshida T."/>
            <person name="Shimamura S."/>
            <person name="Takaki Y."/>
            <person name="Nagai Y."/>
            <person name="Toyoda A."/>
            <person name="Suzuki Y."/>
            <person name="Arimoto A."/>
            <person name="Ishii H."/>
            <person name="Satoh N."/>
            <person name="Nishiyama T."/>
            <person name="Hasebe M."/>
            <person name="Maruyama T."/>
            <person name="Minagawa J."/>
            <person name="Obokata J."/>
            <person name="Shigenobu S."/>
        </authorList>
    </citation>
    <scope>NUCLEOTIDE SEQUENCE [LARGE SCALE GENOMIC DNA]</scope>
</reference>
<feature type="domain" description="G-protein coupled receptors family 1 profile" evidence="11">
    <location>
        <begin position="49"/>
        <end position="335"/>
    </location>
</feature>
<dbReference type="EMBL" id="BMAT01006851">
    <property type="protein sequence ID" value="GFS21023.1"/>
    <property type="molecule type" value="Genomic_DNA"/>
</dbReference>
<dbReference type="SUPFAM" id="SSF81321">
    <property type="entry name" value="Family A G protein-coupled receptor-like"/>
    <property type="match status" value="1"/>
</dbReference>
<keyword evidence="6 10" id="KW-0472">Membrane</keyword>
<sequence>MRGVLKEDKELEEQKDNIMLFLMVKRMTERSSYNKGLVLSLISAATTASNIVVFVAVGSSQHLRTVSNLFIVSLSVADILVATVVMIPATLNQVYGHWVLAPSFCSIWASCDVMLCSASVLNICAISFDRYLAIISPLRYKSLMTFRRATMLLLTLWLVSVLSSFVPIKNEWHIPKGGDGAWGAMRPSLVNLTWSGDDEPKCILKVSLSYALLAGCITILFPILVAVVLYFKVSGEARRQALFVRTLIVGPSRLLLGQDVTSSSANGANKNLRDPPFTRKATVTLGVIVGAYVVTWTPFLVVNVVEALCACVPHDLFTAIVWLGWCNSLINPIIYPLLMRDFRKVYLRLVLSCCPRFKFIFKRRPNPFRDSGLGFPNGNAGGETGACFNSQSNDAKEEHLISKSVTPANLSPAKAMGVMVSAASNAEQPDSAVYNNGNSITFTMASSPTLKVDQINYSYCSGEKLGV</sequence>
<evidence type="ECO:0000256" key="2">
    <source>
        <dbReference type="ARBA" id="ARBA00022475"/>
    </source>
</evidence>
<organism evidence="12 13">
    <name type="scientific">Elysia marginata</name>
    <dbReference type="NCBI Taxonomy" id="1093978"/>
    <lineage>
        <taxon>Eukaryota</taxon>
        <taxon>Metazoa</taxon>
        <taxon>Spiralia</taxon>
        <taxon>Lophotrochozoa</taxon>
        <taxon>Mollusca</taxon>
        <taxon>Gastropoda</taxon>
        <taxon>Heterobranchia</taxon>
        <taxon>Euthyneura</taxon>
        <taxon>Panpulmonata</taxon>
        <taxon>Sacoglossa</taxon>
        <taxon>Placobranchoidea</taxon>
        <taxon>Plakobranchidae</taxon>
        <taxon>Elysia</taxon>
    </lineage>
</organism>
<dbReference type="Proteomes" id="UP000762676">
    <property type="component" value="Unassembled WGS sequence"/>
</dbReference>
<dbReference type="PROSITE" id="PS00237">
    <property type="entry name" value="G_PROTEIN_RECEP_F1_1"/>
    <property type="match status" value="1"/>
</dbReference>
<evidence type="ECO:0000256" key="5">
    <source>
        <dbReference type="ARBA" id="ARBA00023040"/>
    </source>
</evidence>
<accession>A0AAV4JH27</accession>
<keyword evidence="7 9" id="KW-0675">Receptor</keyword>
<evidence type="ECO:0000256" key="9">
    <source>
        <dbReference type="RuleBase" id="RU000688"/>
    </source>
</evidence>
<keyword evidence="2" id="KW-1003">Cell membrane</keyword>
<dbReference type="InterPro" id="IPR017452">
    <property type="entry name" value="GPCR_Rhodpsn_7TM"/>
</dbReference>
<keyword evidence="4 10" id="KW-1133">Transmembrane helix</keyword>
<feature type="transmembrane region" description="Helical" evidence="10">
    <location>
        <begin position="208"/>
        <end position="231"/>
    </location>
</feature>
<evidence type="ECO:0000313" key="13">
    <source>
        <dbReference type="Proteomes" id="UP000762676"/>
    </source>
</evidence>
<dbReference type="PANTHER" id="PTHR24248">
    <property type="entry name" value="ADRENERGIC RECEPTOR-RELATED G-PROTEIN COUPLED RECEPTOR"/>
    <property type="match status" value="1"/>
</dbReference>
<dbReference type="InterPro" id="IPR000276">
    <property type="entry name" value="GPCR_Rhodpsn"/>
</dbReference>
<keyword evidence="5 9" id="KW-0297">G-protein coupled receptor</keyword>
<evidence type="ECO:0000256" key="6">
    <source>
        <dbReference type="ARBA" id="ARBA00023136"/>
    </source>
</evidence>
<dbReference type="PROSITE" id="PS50262">
    <property type="entry name" value="G_PROTEIN_RECEP_F1_2"/>
    <property type="match status" value="1"/>
</dbReference>
<dbReference type="AlphaFoldDB" id="A0AAV4JH27"/>
<name>A0AAV4JH27_9GAST</name>
<evidence type="ECO:0000256" key="7">
    <source>
        <dbReference type="ARBA" id="ARBA00023170"/>
    </source>
</evidence>
<dbReference type="GO" id="GO:0071880">
    <property type="term" value="P:adenylate cyclase-activating adrenergic receptor signaling pathway"/>
    <property type="evidence" value="ECO:0007669"/>
    <property type="project" value="TreeGrafter"/>
</dbReference>
<feature type="transmembrane region" description="Helical" evidence="10">
    <location>
        <begin position="316"/>
        <end position="338"/>
    </location>
</feature>
<feature type="transmembrane region" description="Helical" evidence="10">
    <location>
        <begin position="69"/>
        <end position="87"/>
    </location>
</feature>
<dbReference type="Pfam" id="PF00001">
    <property type="entry name" value="7tm_1"/>
    <property type="match status" value="1"/>
</dbReference>
<dbReference type="GO" id="GO:0043410">
    <property type="term" value="P:positive regulation of MAPK cascade"/>
    <property type="evidence" value="ECO:0007669"/>
    <property type="project" value="TreeGrafter"/>
</dbReference>
<dbReference type="PRINTS" id="PR00237">
    <property type="entry name" value="GPCRRHODOPSN"/>
</dbReference>
<keyword evidence="13" id="KW-1185">Reference proteome</keyword>
<comment type="subcellular location">
    <subcellularLocation>
        <location evidence="1">Cell membrane</location>
        <topology evidence="1">Multi-pass membrane protein</topology>
    </subcellularLocation>
</comment>
<dbReference type="SMART" id="SM01381">
    <property type="entry name" value="7TM_GPCR_Srsx"/>
    <property type="match status" value="1"/>
</dbReference>
<dbReference type="PRINTS" id="PR01102">
    <property type="entry name" value="5HT6RECEPTR"/>
</dbReference>
<evidence type="ECO:0000259" key="11">
    <source>
        <dbReference type="PROSITE" id="PS50262"/>
    </source>
</evidence>
<keyword evidence="3 9" id="KW-0812">Transmembrane</keyword>
<gene>
    <name evidence="12" type="ORF">ElyMa_003328100</name>
</gene>
<dbReference type="PANTHER" id="PTHR24248:SF66">
    <property type="entry name" value="OCTOPAMINE RECEPTOR BETA-3R"/>
    <property type="match status" value="1"/>
</dbReference>
<evidence type="ECO:0000256" key="8">
    <source>
        <dbReference type="ARBA" id="ARBA00023224"/>
    </source>
</evidence>
<evidence type="ECO:0000256" key="3">
    <source>
        <dbReference type="ARBA" id="ARBA00022692"/>
    </source>
</evidence>
<dbReference type="Gene3D" id="1.20.1070.10">
    <property type="entry name" value="Rhodopsin 7-helix transmembrane proteins"/>
    <property type="match status" value="1"/>
</dbReference>
<dbReference type="GO" id="GO:0005886">
    <property type="term" value="C:plasma membrane"/>
    <property type="evidence" value="ECO:0007669"/>
    <property type="project" value="UniProtKB-SubCell"/>
</dbReference>
<feature type="transmembrane region" description="Helical" evidence="10">
    <location>
        <begin position="149"/>
        <end position="168"/>
    </location>
</feature>
<feature type="transmembrane region" description="Helical" evidence="10">
    <location>
        <begin position="107"/>
        <end position="128"/>
    </location>
</feature>
<proteinExistence type="inferred from homology"/>
<evidence type="ECO:0000256" key="10">
    <source>
        <dbReference type="SAM" id="Phobius"/>
    </source>
</evidence>